<evidence type="ECO:0000256" key="3">
    <source>
        <dbReference type="ARBA" id="ARBA00022691"/>
    </source>
</evidence>
<name>Q46AF7_METBF</name>
<dbReference type="HOGENOM" id="CLU_020255_1_0_2"/>
<dbReference type="PaxDb" id="269797-Mbar_A2209"/>
<dbReference type="Pfam" id="PF22837">
    <property type="entry name" value="M_Eco57I_C"/>
    <property type="match status" value="1"/>
</dbReference>
<feature type="domain" description="Type II methyltransferase M.Eco57I C-terminal" evidence="5">
    <location>
        <begin position="123"/>
        <end position="376"/>
    </location>
</feature>
<gene>
    <name evidence="6" type="ordered locus">Mbar_A2209</name>
</gene>
<dbReference type="InterPro" id="IPR050953">
    <property type="entry name" value="N4_N6_ade-DNA_methylase"/>
</dbReference>
<evidence type="ECO:0000259" key="5">
    <source>
        <dbReference type="Pfam" id="PF22837"/>
    </source>
</evidence>
<keyword evidence="4" id="KW-0812">Transmembrane</keyword>
<keyword evidence="4" id="KW-0472">Membrane</keyword>
<dbReference type="GO" id="GO:0032259">
    <property type="term" value="P:methylation"/>
    <property type="evidence" value="ECO:0007669"/>
    <property type="project" value="UniProtKB-KW"/>
</dbReference>
<organism evidence="6">
    <name type="scientific">Methanosarcina barkeri (strain Fusaro / DSM 804)</name>
    <dbReference type="NCBI Taxonomy" id="269797"/>
    <lineage>
        <taxon>Archaea</taxon>
        <taxon>Methanobacteriati</taxon>
        <taxon>Methanobacteriota</taxon>
        <taxon>Stenosarchaea group</taxon>
        <taxon>Methanomicrobia</taxon>
        <taxon>Methanosarcinales</taxon>
        <taxon>Methanosarcinaceae</taxon>
        <taxon>Methanosarcina</taxon>
    </lineage>
</organism>
<keyword evidence="4" id="KW-1133">Transmembrane helix</keyword>
<proteinExistence type="predicted"/>
<dbReference type="InterPro" id="IPR029063">
    <property type="entry name" value="SAM-dependent_MTases_sf"/>
</dbReference>
<dbReference type="eggNOG" id="arCOG02636">
    <property type="taxonomic scope" value="Archaea"/>
</dbReference>
<keyword evidence="2 6" id="KW-0808">Transferase</keyword>
<dbReference type="EMBL" id="CP000099">
    <property type="protein sequence ID" value="AAZ71135.1"/>
    <property type="molecule type" value="Genomic_DNA"/>
</dbReference>
<dbReference type="InterPro" id="IPR054520">
    <property type="entry name" value="M_Eco57I_C"/>
</dbReference>
<keyword evidence="1 6" id="KW-0489">Methyltransferase</keyword>
<dbReference type="REBASE" id="11273">
    <property type="entry name" value="M.MbaORF2209P"/>
</dbReference>
<dbReference type="PANTHER" id="PTHR33841">
    <property type="entry name" value="DNA METHYLTRANSFERASE YEEA-RELATED"/>
    <property type="match status" value="1"/>
</dbReference>
<dbReference type="AlphaFoldDB" id="Q46AF7"/>
<evidence type="ECO:0000313" key="6">
    <source>
        <dbReference type="EMBL" id="AAZ71135.1"/>
    </source>
</evidence>
<reference evidence="6" key="1">
    <citation type="submission" date="2006-06" db="EMBL/GenBank/DDBJ databases">
        <title>Complete sequence of chromosome 1 of Methanosarcina barkeri str. fusaro.</title>
        <authorList>
            <person name="Copeland A."/>
            <person name="Lucas S."/>
            <person name="Lapidus A."/>
            <person name="Barry K."/>
            <person name="Detter J.C."/>
            <person name="Glavina T."/>
            <person name="Hammon N."/>
            <person name="Israni S."/>
            <person name="Pitluck S."/>
            <person name="Goodwin L.A."/>
            <person name="Saunders E.H."/>
            <person name="Schmutz J."/>
            <person name="Larimer F."/>
            <person name="Land M."/>
            <person name="Anderson I."/>
            <person name="Richardson P."/>
        </authorList>
    </citation>
    <scope>NUCLEOTIDE SEQUENCE</scope>
    <source>
        <strain evidence="6">Fusaro</strain>
    </source>
</reference>
<dbReference type="SUPFAM" id="SSF53335">
    <property type="entry name" value="S-adenosyl-L-methionine-dependent methyltransferases"/>
    <property type="match status" value="1"/>
</dbReference>
<keyword evidence="3" id="KW-0949">S-adenosyl-L-methionine</keyword>
<dbReference type="PANTHER" id="PTHR33841:SF5">
    <property type="entry name" value="DNA METHYLASE (MODIFICATION METHYLASE) (METHYLTRANSFERASE)-RELATED"/>
    <property type="match status" value="1"/>
</dbReference>
<protein>
    <submittedName>
        <fullName evidence="6">Probable DNA methylase (Modification methylase) (Methyltransferase)</fullName>
    </submittedName>
</protein>
<dbReference type="GO" id="GO:0008168">
    <property type="term" value="F:methyltransferase activity"/>
    <property type="evidence" value="ECO:0007669"/>
    <property type="project" value="UniProtKB-KW"/>
</dbReference>
<feature type="transmembrane region" description="Helical" evidence="4">
    <location>
        <begin position="384"/>
        <end position="405"/>
    </location>
</feature>
<dbReference type="Gene3D" id="3.40.50.150">
    <property type="entry name" value="Vaccinia Virus protein VP39"/>
    <property type="match status" value="1"/>
</dbReference>
<dbReference type="KEGG" id="mba:Mbar_A2209"/>
<evidence type="ECO:0000256" key="1">
    <source>
        <dbReference type="ARBA" id="ARBA00022603"/>
    </source>
</evidence>
<evidence type="ECO:0000256" key="4">
    <source>
        <dbReference type="SAM" id="Phobius"/>
    </source>
</evidence>
<accession>Q46AF7</accession>
<sequence length="415" mass="47938">MERAGLHPNRLTNIWVPFVIASTLLLTDHGRLAMVIPAELFQVKYAAETRRFLCENFSKITILTFKKLLFDDAQQEIILFLGEKNGKENSGIRMIELDNLDDLLTYSSDDINHLEFKPTNSSNEKWTKYYLDRDEIQLLETLKHNENITLSGKAIDVDVGVVTGDNKFFILNEEKMKKYNIKEPLQKIVTRSAHLKGTVFTNTDFEDNVQKGYPTYLLKPQNNPIDKLSEHFQNYIKMGEKLGVHKGYKCKIRKQWYIVPSVWIPDAFMLRQVHAYPKIALNKTNATCTDTVHRVKFINRYDGELVSAAFLNSLTLAFAEITGRSYGGGVLTFEPSESEMLPIPLVNAEKLNLSKIDELIRKDDIQTVLDINDKILFIGHRLRIYFLLLLLFLNPLFHLLLKPFISKPFSVYMRI</sequence>
<evidence type="ECO:0000256" key="2">
    <source>
        <dbReference type="ARBA" id="ARBA00022679"/>
    </source>
</evidence>